<dbReference type="Pfam" id="PF13359">
    <property type="entry name" value="DDE_Tnp_4"/>
    <property type="match status" value="1"/>
</dbReference>
<comment type="subcellular location">
    <subcellularLocation>
        <location evidence="2">Nucleus</location>
    </subcellularLocation>
</comment>
<keyword evidence="6" id="KW-0378">Hydrolase</keyword>
<keyword evidence="7" id="KW-0539">Nucleus</keyword>
<dbReference type="GO" id="GO:0005634">
    <property type="term" value="C:nucleus"/>
    <property type="evidence" value="ECO:0007669"/>
    <property type="project" value="UniProtKB-SubCell"/>
</dbReference>
<evidence type="ECO:0000256" key="3">
    <source>
        <dbReference type="ARBA" id="ARBA00006958"/>
    </source>
</evidence>
<reference evidence="9 10" key="1">
    <citation type="journal article" date="2019" name="Philos. Trans. R. Soc. Lond., B, Biol. Sci.">
        <title>Ant behaviour and brain gene expression of defending hosts depend on the ecological success of the intruding social parasite.</title>
        <authorList>
            <person name="Kaur R."/>
            <person name="Stoldt M."/>
            <person name="Jongepier E."/>
            <person name="Feldmeyer B."/>
            <person name="Menzel F."/>
            <person name="Bornberg-Bauer E."/>
            <person name="Foitzik S."/>
        </authorList>
    </citation>
    <scope>NUCLEOTIDE SEQUENCE [LARGE SCALE GENOMIC DNA]</scope>
    <source>
        <tissue evidence="9">Whole body</tissue>
    </source>
</reference>
<evidence type="ECO:0000256" key="7">
    <source>
        <dbReference type="ARBA" id="ARBA00023242"/>
    </source>
</evidence>
<evidence type="ECO:0000313" key="9">
    <source>
        <dbReference type="EMBL" id="TGZ39759.1"/>
    </source>
</evidence>
<keyword evidence="4" id="KW-0540">Nuclease</keyword>
<name>A0A4S2JYQ7_9HYME</name>
<proteinExistence type="inferred from homology"/>
<dbReference type="GO" id="GO:0016787">
    <property type="term" value="F:hydrolase activity"/>
    <property type="evidence" value="ECO:0007669"/>
    <property type="project" value="UniProtKB-KW"/>
</dbReference>
<dbReference type="AlphaFoldDB" id="A0A4S2JYQ7"/>
<dbReference type="STRING" id="300112.A0A4S2JYQ7"/>
<dbReference type="PANTHER" id="PTHR22930:SF289">
    <property type="entry name" value="DDE TNP4 DOMAIN-CONTAINING PROTEIN-RELATED"/>
    <property type="match status" value="1"/>
</dbReference>
<evidence type="ECO:0000256" key="1">
    <source>
        <dbReference type="ARBA" id="ARBA00001968"/>
    </source>
</evidence>
<evidence type="ECO:0000256" key="6">
    <source>
        <dbReference type="ARBA" id="ARBA00022801"/>
    </source>
</evidence>
<dbReference type="InterPro" id="IPR045249">
    <property type="entry name" value="HARBI1-like"/>
</dbReference>
<comment type="similarity">
    <text evidence="3">Belongs to the HARBI1 family.</text>
</comment>
<dbReference type="InterPro" id="IPR027806">
    <property type="entry name" value="HARBI1_dom"/>
</dbReference>
<comment type="cofactor">
    <cofactor evidence="1">
        <name>a divalent metal cation</name>
        <dbReference type="ChEBI" id="CHEBI:60240"/>
    </cofactor>
</comment>
<feature type="domain" description="DDE Tnp4" evidence="8">
    <location>
        <begin position="157"/>
        <end position="313"/>
    </location>
</feature>
<evidence type="ECO:0000313" key="10">
    <source>
        <dbReference type="Proteomes" id="UP000310200"/>
    </source>
</evidence>
<dbReference type="PANTHER" id="PTHR22930">
    <property type="match status" value="1"/>
</dbReference>
<comment type="caution">
    <text evidence="9">The sequence shown here is derived from an EMBL/GenBank/DDBJ whole genome shotgun (WGS) entry which is preliminary data.</text>
</comment>
<evidence type="ECO:0000259" key="8">
    <source>
        <dbReference type="Pfam" id="PF13359"/>
    </source>
</evidence>
<accession>A0A4S2JYQ7</accession>
<keyword evidence="5" id="KW-0479">Metal-binding</keyword>
<dbReference type="Proteomes" id="UP000310200">
    <property type="component" value="Unassembled WGS sequence"/>
</dbReference>
<evidence type="ECO:0000256" key="2">
    <source>
        <dbReference type="ARBA" id="ARBA00004123"/>
    </source>
</evidence>
<sequence>MQNLINLEAIRLLEEVEGGAVVRRLFHARNDPFELSNKDFIRLYRVNKRTAEDISNIVSEYINEQPRRLSALDINTQVVTALRFMAFGSYQTDIGYNINSAVSQPSVSRCIKNVTKALNQPEVLNRWVKCPSTLEEVKRIRDGFWEKYQFPGIIGCIDCTHVAIVAPPTHHPLFPEYIYVNRKGYHSINICDSDMKIIHVNAKYPGSTHDSYIWNNCNFLPILRQLHNRRRTFYLLGDSGCALRPWLLTPVMNAEPNSSEDHYNIAHRRIRSLIERTNGLLKMRFRCLLKHRVLHYKPDVASRIINSCVVLHNMCIQENVPLLCPEDYDFDFGLDINDNVNENVERNRINPELVAGRNLRRLLIQNMFTYI</sequence>
<protein>
    <recommendedName>
        <fullName evidence="8">DDE Tnp4 domain-containing protein</fullName>
    </recommendedName>
</protein>
<dbReference type="EMBL" id="QBLH01003302">
    <property type="protein sequence ID" value="TGZ39759.1"/>
    <property type="molecule type" value="Genomic_DNA"/>
</dbReference>
<evidence type="ECO:0000256" key="4">
    <source>
        <dbReference type="ARBA" id="ARBA00022722"/>
    </source>
</evidence>
<gene>
    <name evidence="9" type="ORF">DBV15_09693</name>
</gene>
<organism evidence="9 10">
    <name type="scientific">Temnothorax longispinosus</name>
    <dbReference type="NCBI Taxonomy" id="300112"/>
    <lineage>
        <taxon>Eukaryota</taxon>
        <taxon>Metazoa</taxon>
        <taxon>Ecdysozoa</taxon>
        <taxon>Arthropoda</taxon>
        <taxon>Hexapoda</taxon>
        <taxon>Insecta</taxon>
        <taxon>Pterygota</taxon>
        <taxon>Neoptera</taxon>
        <taxon>Endopterygota</taxon>
        <taxon>Hymenoptera</taxon>
        <taxon>Apocrita</taxon>
        <taxon>Aculeata</taxon>
        <taxon>Formicoidea</taxon>
        <taxon>Formicidae</taxon>
        <taxon>Myrmicinae</taxon>
        <taxon>Temnothorax</taxon>
    </lineage>
</organism>
<keyword evidence="10" id="KW-1185">Reference proteome</keyword>
<evidence type="ECO:0000256" key="5">
    <source>
        <dbReference type="ARBA" id="ARBA00022723"/>
    </source>
</evidence>
<dbReference type="GO" id="GO:0046872">
    <property type="term" value="F:metal ion binding"/>
    <property type="evidence" value="ECO:0007669"/>
    <property type="project" value="UniProtKB-KW"/>
</dbReference>
<dbReference type="GO" id="GO:0004518">
    <property type="term" value="F:nuclease activity"/>
    <property type="evidence" value="ECO:0007669"/>
    <property type="project" value="UniProtKB-KW"/>
</dbReference>